<reference evidence="4 5" key="1">
    <citation type="submission" date="2019-07" db="EMBL/GenBank/DDBJ databases">
        <authorList>
            <person name="Huq M.A."/>
        </authorList>
    </citation>
    <scope>NUCLEOTIDE SEQUENCE [LARGE SCALE GENOMIC DNA]</scope>
    <source>
        <strain evidence="4 5">MAH-3</strain>
    </source>
</reference>
<organism evidence="4 5">
    <name type="scientific">Fluviicola chungangensis</name>
    <dbReference type="NCBI Taxonomy" id="2597671"/>
    <lineage>
        <taxon>Bacteria</taxon>
        <taxon>Pseudomonadati</taxon>
        <taxon>Bacteroidota</taxon>
        <taxon>Flavobacteriia</taxon>
        <taxon>Flavobacteriales</taxon>
        <taxon>Crocinitomicaceae</taxon>
        <taxon>Fluviicola</taxon>
    </lineage>
</organism>
<proteinExistence type="predicted"/>
<dbReference type="InterPro" id="IPR036680">
    <property type="entry name" value="SPOR-like_sf"/>
</dbReference>
<evidence type="ECO:0000313" key="5">
    <source>
        <dbReference type="Proteomes" id="UP000316008"/>
    </source>
</evidence>
<dbReference type="EMBL" id="VLPL01000005">
    <property type="protein sequence ID" value="TSJ42316.1"/>
    <property type="molecule type" value="Genomic_DNA"/>
</dbReference>
<sequence length="472" mass="54314">MNKLLLLCICLCWGSLYGQQVPFYNHYLINPFVYNPASTGASDYVNASFVRNQRYSSFGSTAVNNYLTVEGPIAKGNMGLGLIVAHQNQGIQQQLMSSLNYSYKLKINDQQNIRFGISAGVLDNRIDYNQINAQEINDPYLTGLRPTAPVFDMNVGLLYNWKDLRIGISVPQIIGGKVKYAREKSRGYYQLERHYMMSLEYDFHVNEKFVIRPNAVLRYMPNIPFQYDVTAMAIYNNMIWASATYKSDYAVQFNAGVRVFDFLRVGYSYELLIGSLKTYNTGMNHEIFLGFSFKGKREKEIQIVEKEVRVVDDLAARQRDSVQKLKDELENQLKRLLEERAEKDRLQKEKDSLANLAKVVPPVPLDTVKPKMTSPEVIPVAKGYHFVNLDKSESPDGFYVITGVFSNRQNADLMLSKNANEYPNSYLVINESNNYFYVVILYSLDQELATKTFNDYKSKKKQKVWILNYIKN</sequence>
<accession>A0A556MQV5</accession>
<dbReference type="Pfam" id="PF11751">
    <property type="entry name" value="PorP_SprF"/>
    <property type="match status" value="1"/>
</dbReference>
<feature type="signal peptide" evidence="2">
    <location>
        <begin position="1"/>
        <end position="18"/>
    </location>
</feature>
<keyword evidence="5" id="KW-1185">Reference proteome</keyword>
<dbReference type="OrthoDB" id="1393025at2"/>
<evidence type="ECO:0000259" key="3">
    <source>
        <dbReference type="PROSITE" id="PS51724"/>
    </source>
</evidence>
<feature type="domain" description="SPOR" evidence="3">
    <location>
        <begin position="392"/>
        <end position="469"/>
    </location>
</feature>
<evidence type="ECO:0000313" key="4">
    <source>
        <dbReference type="EMBL" id="TSJ42316.1"/>
    </source>
</evidence>
<comment type="caution">
    <text evidence="4">The sequence shown here is derived from an EMBL/GenBank/DDBJ whole genome shotgun (WGS) entry which is preliminary data.</text>
</comment>
<evidence type="ECO:0000256" key="1">
    <source>
        <dbReference type="SAM" id="Coils"/>
    </source>
</evidence>
<dbReference type="RefSeq" id="WP_144333271.1">
    <property type="nucleotide sequence ID" value="NZ_VLPL01000005.1"/>
</dbReference>
<feature type="chain" id="PRO_5021930185" evidence="2">
    <location>
        <begin position="19"/>
        <end position="472"/>
    </location>
</feature>
<protein>
    <submittedName>
        <fullName evidence="4">Type IX secretion system membrane protein PorP/SprF</fullName>
    </submittedName>
</protein>
<gene>
    <name evidence="4" type="ORF">FO442_11145</name>
</gene>
<feature type="coiled-coil region" evidence="1">
    <location>
        <begin position="315"/>
        <end position="356"/>
    </location>
</feature>
<dbReference type="PROSITE" id="PS51724">
    <property type="entry name" value="SPOR"/>
    <property type="match status" value="1"/>
</dbReference>
<dbReference type="AlphaFoldDB" id="A0A556MQV5"/>
<dbReference type="InterPro" id="IPR019861">
    <property type="entry name" value="PorP/SprF_Bacteroidetes"/>
</dbReference>
<dbReference type="GO" id="GO:0042834">
    <property type="term" value="F:peptidoglycan binding"/>
    <property type="evidence" value="ECO:0007669"/>
    <property type="project" value="InterPro"/>
</dbReference>
<dbReference type="InterPro" id="IPR007730">
    <property type="entry name" value="SPOR-like_dom"/>
</dbReference>
<dbReference type="Proteomes" id="UP000316008">
    <property type="component" value="Unassembled WGS sequence"/>
</dbReference>
<dbReference type="NCBIfam" id="TIGR03519">
    <property type="entry name" value="T9SS_PorP_fam"/>
    <property type="match status" value="1"/>
</dbReference>
<keyword evidence="2" id="KW-0732">Signal</keyword>
<dbReference type="SUPFAM" id="SSF110997">
    <property type="entry name" value="Sporulation related repeat"/>
    <property type="match status" value="1"/>
</dbReference>
<evidence type="ECO:0000256" key="2">
    <source>
        <dbReference type="SAM" id="SignalP"/>
    </source>
</evidence>
<name>A0A556MQV5_9FLAO</name>
<keyword evidence="1" id="KW-0175">Coiled coil</keyword>